<dbReference type="AlphaFoldDB" id="A0A1X6P4Z2"/>
<gene>
    <name evidence="2" type="ORF">BU14_0219s0020</name>
</gene>
<dbReference type="EMBL" id="KV918889">
    <property type="protein sequence ID" value="OSX75820.1"/>
    <property type="molecule type" value="Genomic_DNA"/>
</dbReference>
<evidence type="ECO:0000256" key="1">
    <source>
        <dbReference type="SAM" id="SignalP"/>
    </source>
</evidence>
<reference evidence="2 3" key="1">
    <citation type="submission" date="2017-03" db="EMBL/GenBank/DDBJ databases">
        <title>WGS assembly of Porphyra umbilicalis.</title>
        <authorList>
            <person name="Brawley S.H."/>
            <person name="Blouin N.A."/>
            <person name="Ficko-Blean E."/>
            <person name="Wheeler G.L."/>
            <person name="Lohr M."/>
            <person name="Goodson H.V."/>
            <person name="Jenkins J.W."/>
            <person name="Blaby-Haas C.E."/>
            <person name="Helliwell K.E."/>
            <person name="Chan C."/>
            <person name="Marriage T."/>
            <person name="Bhattacharya D."/>
            <person name="Klein A.S."/>
            <person name="Badis Y."/>
            <person name="Brodie J."/>
            <person name="Cao Y."/>
            <person name="Collen J."/>
            <person name="Dittami S.M."/>
            <person name="Gachon C.M."/>
            <person name="Green B.R."/>
            <person name="Karpowicz S."/>
            <person name="Kim J.W."/>
            <person name="Kudahl U."/>
            <person name="Lin S."/>
            <person name="Michel G."/>
            <person name="Mittag M."/>
            <person name="Olson B.J."/>
            <person name="Pangilinan J."/>
            <person name="Peng Y."/>
            <person name="Qiu H."/>
            <person name="Shu S."/>
            <person name="Singer J.T."/>
            <person name="Smith A.G."/>
            <person name="Sprecher B.N."/>
            <person name="Wagner V."/>
            <person name="Wang W."/>
            <person name="Wang Z.-Y."/>
            <person name="Yan J."/>
            <person name="Yarish C."/>
            <person name="Zoeuner-Riek S."/>
            <person name="Zhuang Y."/>
            <person name="Zou Y."/>
            <person name="Lindquist E.A."/>
            <person name="Grimwood J."/>
            <person name="Barry K."/>
            <person name="Rokhsar D.S."/>
            <person name="Schmutz J."/>
            <person name="Stiller J.W."/>
            <person name="Grossman A.R."/>
            <person name="Prochnik S.E."/>
        </authorList>
    </citation>
    <scope>NUCLEOTIDE SEQUENCE [LARGE SCALE GENOMIC DNA]</scope>
    <source>
        <strain evidence="2">4086291</strain>
    </source>
</reference>
<feature type="chain" id="PRO_5012214146" evidence="1">
    <location>
        <begin position="23"/>
        <end position="185"/>
    </location>
</feature>
<name>A0A1X6P4Z2_PORUM</name>
<keyword evidence="3" id="KW-1185">Reference proteome</keyword>
<organism evidence="2 3">
    <name type="scientific">Porphyra umbilicalis</name>
    <name type="common">Purple laver</name>
    <name type="synonym">Red alga</name>
    <dbReference type="NCBI Taxonomy" id="2786"/>
    <lineage>
        <taxon>Eukaryota</taxon>
        <taxon>Rhodophyta</taxon>
        <taxon>Bangiophyceae</taxon>
        <taxon>Bangiales</taxon>
        <taxon>Bangiaceae</taxon>
        <taxon>Porphyra</taxon>
    </lineage>
</organism>
<feature type="signal peptide" evidence="1">
    <location>
        <begin position="1"/>
        <end position="22"/>
    </location>
</feature>
<evidence type="ECO:0000313" key="2">
    <source>
        <dbReference type="EMBL" id="OSX75820.1"/>
    </source>
</evidence>
<evidence type="ECO:0000313" key="3">
    <source>
        <dbReference type="Proteomes" id="UP000218209"/>
    </source>
</evidence>
<protein>
    <submittedName>
        <fullName evidence="2">Uncharacterized protein</fullName>
    </submittedName>
</protein>
<sequence>MVSKIFLAAFAAAAAAAVAASAAASPAHPSTRLSLPTTARPAAALVKYALYEMQAAAGNNRLPCSLRTVDRVFSHETSDGHPENHAVVRTMITLKYGDAVRKFDLRSSCDRAAVGSPATCHEAFVADWPSFCASHQWSRLCNDHVPVWGRKAHAFLVALPPVPHVCDGLPKFPPPPPPPSPVPSM</sequence>
<accession>A0A1X6P4Z2</accession>
<proteinExistence type="predicted"/>
<dbReference type="Proteomes" id="UP000218209">
    <property type="component" value="Unassembled WGS sequence"/>
</dbReference>
<keyword evidence="1" id="KW-0732">Signal</keyword>